<dbReference type="AlphaFoldDB" id="A0A918RMS0"/>
<dbReference type="Gene3D" id="1.20.1050.10">
    <property type="match status" value="2"/>
</dbReference>
<dbReference type="InterPro" id="IPR036249">
    <property type="entry name" value="Thioredoxin-like_sf"/>
</dbReference>
<sequence length="260" mass="27840">MAMILYHGEPNGPSLAVLAALGESGVDAQCRRIDLLAGARHTLPDVTEPLARDMGVEGEGPVLVVDGEAMTESVFIAQFLDESGANTLQPKDAYAHWQMLMWCRRITERCAPAAAFLGCKASAQPVLAGMDEAAFTALSTTIASEDLRARWTAVRAGNFPDEQLADSVTKVTDAAKKVEDQLADGREWLMGDLTIADFETYGWLAGMVDLVPDAFAGKDRLSGWLARVAARPSVQAALARASVPNPQSSWAPGPEINRWG</sequence>
<evidence type="ECO:0000259" key="2">
    <source>
        <dbReference type="PROSITE" id="PS50405"/>
    </source>
</evidence>
<reference evidence="3" key="2">
    <citation type="submission" date="2020-09" db="EMBL/GenBank/DDBJ databases">
        <authorList>
            <person name="Sun Q."/>
            <person name="Kim S."/>
        </authorList>
    </citation>
    <scope>NUCLEOTIDE SEQUENCE</scope>
    <source>
        <strain evidence="3">KCTC 32422</strain>
    </source>
</reference>
<evidence type="ECO:0000259" key="1">
    <source>
        <dbReference type="PROSITE" id="PS50404"/>
    </source>
</evidence>
<reference evidence="3" key="1">
    <citation type="journal article" date="2014" name="Int. J. Syst. Evol. Microbiol.">
        <title>Complete genome sequence of Corynebacterium casei LMG S-19264T (=DSM 44701T), isolated from a smear-ripened cheese.</title>
        <authorList>
            <consortium name="US DOE Joint Genome Institute (JGI-PGF)"/>
            <person name="Walter F."/>
            <person name="Albersmeier A."/>
            <person name="Kalinowski J."/>
            <person name="Ruckert C."/>
        </authorList>
    </citation>
    <scope>NUCLEOTIDE SEQUENCE</scope>
    <source>
        <strain evidence="3">KCTC 32422</strain>
    </source>
</reference>
<comment type="caution">
    <text evidence="3">The sequence shown here is derived from an EMBL/GenBank/DDBJ whole genome shotgun (WGS) entry which is preliminary data.</text>
</comment>
<dbReference type="PANTHER" id="PTHR44051">
    <property type="entry name" value="GLUTATHIONE S-TRANSFERASE-RELATED"/>
    <property type="match status" value="1"/>
</dbReference>
<dbReference type="RefSeq" id="WP_189541963.1">
    <property type="nucleotide sequence ID" value="NZ_BMZD01000006.1"/>
</dbReference>
<dbReference type="SUPFAM" id="SSF47616">
    <property type="entry name" value="GST C-terminal domain-like"/>
    <property type="match status" value="1"/>
</dbReference>
<protein>
    <recommendedName>
        <fullName evidence="5">Glutathione S-transferase</fullName>
    </recommendedName>
</protein>
<dbReference type="InterPro" id="IPR004045">
    <property type="entry name" value="Glutathione_S-Trfase_N"/>
</dbReference>
<accession>A0A918RMS0</accession>
<evidence type="ECO:0008006" key="5">
    <source>
        <dbReference type="Google" id="ProtNLM"/>
    </source>
</evidence>
<dbReference type="CDD" id="cd00570">
    <property type="entry name" value="GST_N_family"/>
    <property type="match status" value="1"/>
</dbReference>
<feature type="domain" description="GST N-terminal" evidence="1">
    <location>
        <begin position="1"/>
        <end position="88"/>
    </location>
</feature>
<dbReference type="SUPFAM" id="SSF52833">
    <property type="entry name" value="Thioredoxin-like"/>
    <property type="match status" value="1"/>
</dbReference>
<feature type="domain" description="GST C-terminal" evidence="2">
    <location>
        <begin position="129"/>
        <end position="248"/>
    </location>
</feature>
<evidence type="ECO:0000313" key="3">
    <source>
        <dbReference type="EMBL" id="GHA02750.1"/>
    </source>
</evidence>
<keyword evidence="4" id="KW-1185">Reference proteome</keyword>
<dbReference type="EMBL" id="BMZD01000006">
    <property type="protein sequence ID" value="GHA02750.1"/>
    <property type="molecule type" value="Genomic_DNA"/>
</dbReference>
<dbReference type="InterPro" id="IPR036282">
    <property type="entry name" value="Glutathione-S-Trfase_C_sf"/>
</dbReference>
<organism evidence="3 4">
    <name type="scientific">Novosphingobium arvoryzae</name>
    <dbReference type="NCBI Taxonomy" id="1256514"/>
    <lineage>
        <taxon>Bacteria</taxon>
        <taxon>Pseudomonadati</taxon>
        <taxon>Pseudomonadota</taxon>
        <taxon>Alphaproteobacteria</taxon>
        <taxon>Sphingomonadales</taxon>
        <taxon>Sphingomonadaceae</taxon>
        <taxon>Novosphingobium</taxon>
    </lineage>
</organism>
<name>A0A918RMS0_9SPHN</name>
<dbReference type="Gene3D" id="3.40.30.10">
    <property type="entry name" value="Glutaredoxin"/>
    <property type="match status" value="1"/>
</dbReference>
<dbReference type="PROSITE" id="PS50404">
    <property type="entry name" value="GST_NTER"/>
    <property type="match status" value="1"/>
</dbReference>
<dbReference type="PANTHER" id="PTHR44051:SF8">
    <property type="entry name" value="GLUTATHIONE S-TRANSFERASE GSTA"/>
    <property type="match status" value="1"/>
</dbReference>
<dbReference type="PROSITE" id="PS50405">
    <property type="entry name" value="GST_CTER"/>
    <property type="match status" value="1"/>
</dbReference>
<gene>
    <name evidence="3" type="ORF">GCM10011617_24460</name>
</gene>
<proteinExistence type="predicted"/>
<dbReference type="Proteomes" id="UP000634139">
    <property type="component" value="Unassembled WGS sequence"/>
</dbReference>
<dbReference type="InterPro" id="IPR010987">
    <property type="entry name" value="Glutathione-S-Trfase_C-like"/>
</dbReference>
<evidence type="ECO:0000313" key="4">
    <source>
        <dbReference type="Proteomes" id="UP000634139"/>
    </source>
</evidence>